<reference evidence="1" key="2">
    <citation type="journal article" date="2015" name="Fish Shellfish Immunol.">
        <title>Early steps in the European eel (Anguilla anguilla)-Vibrio vulnificus interaction in the gills: Role of the RtxA13 toxin.</title>
        <authorList>
            <person name="Callol A."/>
            <person name="Pajuelo D."/>
            <person name="Ebbesson L."/>
            <person name="Teles M."/>
            <person name="MacKenzie S."/>
            <person name="Amaro C."/>
        </authorList>
    </citation>
    <scope>NUCLEOTIDE SEQUENCE</scope>
</reference>
<proteinExistence type="predicted"/>
<evidence type="ECO:0000313" key="1">
    <source>
        <dbReference type="EMBL" id="JAH06058.1"/>
    </source>
</evidence>
<reference evidence="1" key="1">
    <citation type="submission" date="2014-11" db="EMBL/GenBank/DDBJ databases">
        <authorList>
            <person name="Amaro Gonzalez C."/>
        </authorList>
    </citation>
    <scope>NUCLEOTIDE SEQUENCE</scope>
</reference>
<dbReference type="AlphaFoldDB" id="A0A0E9PQC5"/>
<name>A0A0E9PQC5_ANGAN</name>
<accession>A0A0E9PQC5</accession>
<protein>
    <submittedName>
        <fullName evidence="1">Uncharacterized protein</fullName>
    </submittedName>
</protein>
<organism evidence="1">
    <name type="scientific">Anguilla anguilla</name>
    <name type="common">European freshwater eel</name>
    <name type="synonym">Muraena anguilla</name>
    <dbReference type="NCBI Taxonomy" id="7936"/>
    <lineage>
        <taxon>Eukaryota</taxon>
        <taxon>Metazoa</taxon>
        <taxon>Chordata</taxon>
        <taxon>Craniata</taxon>
        <taxon>Vertebrata</taxon>
        <taxon>Euteleostomi</taxon>
        <taxon>Actinopterygii</taxon>
        <taxon>Neopterygii</taxon>
        <taxon>Teleostei</taxon>
        <taxon>Anguilliformes</taxon>
        <taxon>Anguillidae</taxon>
        <taxon>Anguilla</taxon>
    </lineage>
</organism>
<dbReference type="EMBL" id="GBXM01102519">
    <property type="protein sequence ID" value="JAH06058.1"/>
    <property type="molecule type" value="Transcribed_RNA"/>
</dbReference>
<sequence>MPAAQTQLPRRNLLQTSSTFHSITLFDLMD</sequence>